<dbReference type="SUPFAM" id="SSF141868">
    <property type="entry name" value="EAL domain-like"/>
    <property type="match status" value="1"/>
</dbReference>
<dbReference type="STRING" id="1117702.AQZ52_15725"/>
<dbReference type="Proteomes" id="UP000058012">
    <property type="component" value="Unassembled WGS sequence"/>
</dbReference>
<feature type="domain" description="GGDEF" evidence="4">
    <location>
        <begin position="202"/>
        <end position="335"/>
    </location>
</feature>
<dbReference type="InterPro" id="IPR029787">
    <property type="entry name" value="Nucleotide_cyclase"/>
</dbReference>
<accession>A0A117UT12</accession>
<dbReference type="PROSITE" id="PS50883">
    <property type="entry name" value="EAL"/>
    <property type="match status" value="1"/>
</dbReference>
<dbReference type="EMBL" id="LLZS01000009">
    <property type="protein sequence ID" value="KUR70298.1"/>
    <property type="molecule type" value="Genomic_DNA"/>
</dbReference>
<proteinExistence type="predicted"/>
<dbReference type="Pfam" id="PF00990">
    <property type="entry name" value="GGDEF"/>
    <property type="match status" value="1"/>
</dbReference>
<feature type="region of interest" description="Disordered" evidence="1">
    <location>
        <begin position="1"/>
        <end position="23"/>
    </location>
</feature>
<dbReference type="PROSITE" id="PS50112">
    <property type="entry name" value="PAS"/>
    <property type="match status" value="1"/>
</dbReference>
<dbReference type="AlphaFoldDB" id="A0A117UT12"/>
<feature type="domain" description="PAS" evidence="2">
    <location>
        <begin position="42"/>
        <end position="71"/>
    </location>
</feature>
<dbReference type="Pfam" id="PF00563">
    <property type="entry name" value="EAL"/>
    <property type="match status" value="1"/>
</dbReference>
<dbReference type="PROSITE" id="PS50887">
    <property type="entry name" value="GGDEF"/>
    <property type="match status" value="1"/>
</dbReference>
<dbReference type="InterPro" id="IPR000014">
    <property type="entry name" value="PAS"/>
</dbReference>
<evidence type="ECO:0000313" key="6">
    <source>
        <dbReference type="Proteomes" id="UP000058012"/>
    </source>
</evidence>
<dbReference type="InterPro" id="IPR035965">
    <property type="entry name" value="PAS-like_dom_sf"/>
</dbReference>
<evidence type="ECO:0000259" key="3">
    <source>
        <dbReference type="PROSITE" id="PS50883"/>
    </source>
</evidence>
<dbReference type="SUPFAM" id="SSF141371">
    <property type="entry name" value="PilZ domain-like"/>
    <property type="match status" value="1"/>
</dbReference>
<dbReference type="Gene3D" id="3.20.20.450">
    <property type="entry name" value="EAL domain"/>
    <property type="match status" value="1"/>
</dbReference>
<reference evidence="5 6" key="1">
    <citation type="submission" date="2015-10" db="EMBL/GenBank/DDBJ databases">
        <title>Draft genome sequence of Novosphingobium fuchskuhlense DSM 25065 isolated from a surface water sample of the southwest basin of Lake Grosse Fuchskuhle.</title>
        <authorList>
            <person name="Ruckert C."/>
            <person name="Winkler A."/>
            <person name="Glaeser J."/>
            <person name="Grossart H.-P."/>
            <person name="Kalinowski J."/>
            <person name="Glaeser S."/>
        </authorList>
    </citation>
    <scope>NUCLEOTIDE SEQUENCE [LARGE SCALE GENOMIC DNA]</scope>
    <source>
        <strain evidence="5 6">FNE08-7</strain>
    </source>
</reference>
<name>A0A117UT12_9SPHN</name>
<dbReference type="Gene3D" id="3.30.70.270">
    <property type="match status" value="1"/>
</dbReference>
<evidence type="ECO:0000256" key="1">
    <source>
        <dbReference type="SAM" id="MobiDB-lite"/>
    </source>
</evidence>
<evidence type="ECO:0000259" key="4">
    <source>
        <dbReference type="PROSITE" id="PS50887"/>
    </source>
</evidence>
<dbReference type="Gene3D" id="3.30.450.20">
    <property type="entry name" value="PAS domain"/>
    <property type="match status" value="1"/>
</dbReference>
<dbReference type="CDD" id="cd00130">
    <property type="entry name" value="PAS"/>
    <property type="match status" value="1"/>
</dbReference>
<dbReference type="SUPFAM" id="SSF55073">
    <property type="entry name" value="Nucleotide cyclase"/>
    <property type="match status" value="1"/>
</dbReference>
<keyword evidence="6" id="KW-1185">Reference proteome</keyword>
<dbReference type="CDD" id="cd01949">
    <property type="entry name" value="GGDEF"/>
    <property type="match status" value="1"/>
</dbReference>
<protein>
    <submittedName>
        <fullName evidence="5">Diguanylate phosphodiesterase</fullName>
    </submittedName>
</protein>
<evidence type="ECO:0000259" key="2">
    <source>
        <dbReference type="PROSITE" id="PS50112"/>
    </source>
</evidence>
<dbReference type="InterPro" id="IPR035919">
    <property type="entry name" value="EAL_sf"/>
</dbReference>
<dbReference type="InterPro" id="IPR043128">
    <property type="entry name" value="Rev_trsase/Diguanyl_cyclase"/>
</dbReference>
<comment type="caution">
    <text evidence="5">The sequence shown here is derived from an EMBL/GenBank/DDBJ whole genome shotgun (WGS) entry which is preliminary data.</text>
</comment>
<dbReference type="InterPro" id="IPR001633">
    <property type="entry name" value="EAL_dom"/>
</dbReference>
<dbReference type="SUPFAM" id="SSF55785">
    <property type="entry name" value="PYP-like sensor domain (PAS domain)"/>
    <property type="match status" value="1"/>
</dbReference>
<dbReference type="PANTHER" id="PTHR44757:SF2">
    <property type="entry name" value="BIOFILM ARCHITECTURE MAINTENANCE PROTEIN MBAA"/>
    <property type="match status" value="1"/>
</dbReference>
<feature type="domain" description="EAL" evidence="3">
    <location>
        <begin position="344"/>
        <end position="605"/>
    </location>
</feature>
<gene>
    <name evidence="5" type="ORF">AQZ52_15725</name>
</gene>
<sequence length="734" mass="80134">MLKTWHGPRPPQSSPPGDDAAHRAQHRLAVFEDIERGHAGWFWATDAAGRLTYISPAACERFGLDAEALVGLPFTSLFETDPENPGERSDRPLQFLLGAHARIADVTVRLIPDRCAPGSRTGWWALSGQPKIDAAKPGSAKQETGVAFHGYRGSARDITAEYERRIEDSRLAEFDSLTGLANRHRITRRFDQVLAAFKGTMRPATLMMLDLDRFKQVNDTLGHPAGDELLRQVAQRLTRVVGSAGEIGRLGGDEFQILLADQEDRGKLGELADKIIGVVSQPYMIDDNHVVIGVSIGMAIAPFDGAEREDIVRAADLALYAAKHGGRGQFRFYSSDLKDEKEERRLLEEALREAIASVDSGPDSWDEPQLAMVYQPVVRTDDHTVVGFEALMRWEHPTRGNIPPSVFIPVAEDTGMILQLGAWALRQAARDATAWPHPLRIAVNVSAVQFAHPDFPGIVADMLDATGLDPERLELELTESVFMGDGEVTDAAFKALKSLGVRLALDDFGTGYSSLSYLRAAPFDKLKVDRSFVDSCTLSDQNSAKIIAAIIGLADALGMETTVEGVEAFDQRDVVCAKGARFIQGFLYSPPLEQTVVLERMAGGQLRIPPEGPQRHRPERRSVYRRIGVIHEDHRYEALLRNLSATGARIEGLVGVPVGTSLVLDLGAGQLAVVTVSRSEDATIGVEFETPLVSDGAGGLVTRYRASPYALAAAARMVSSSAPQFLEVEVRRRA</sequence>
<dbReference type="SMART" id="SM00091">
    <property type="entry name" value="PAS"/>
    <property type="match status" value="1"/>
</dbReference>
<organism evidence="5 6">
    <name type="scientific">Novosphingobium fuchskuhlense</name>
    <dbReference type="NCBI Taxonomy" id="1117702"/>
    <lineage>
        <taxon>Bacteria</taxon>
        <taxon>Pseudomonadati</taxon>
        <taxon>Pseudomonadota</taxon>
        <taxon>Alphaproteobacteria</taxon>
        <taxon>Sphingomonadales</taxon>
        <taxon>Sphingomonadaceae</taxon>
        <taxon>Novosphingobium</taxon>
    </lineage>
</organism>
<dbReference type="SMART" id="SM00267">
    <property type="entry name" value="GGDEF"/>
    <property type="match status" value="1"/>
</dbReference>
<dbReference type="CDD" id="cd01948">
    <property type="entry name" value="EAL"/>
    <property type="match status" value="1"/>
</dbReference>
<dbReference type="InterPro" id="IPR000160">
    <property type="entry name" value="GGDEF_dom"/>
</dbReference>
<dbReference type="InterPro" id="IPR052155">
    <property type="entry name" value="Biofilm_reg_signaling"/>
</dbReference>
<dbReference type="PANTHER" id="PTHR44757">
    <property type="entry name" value="DIGUANYLATE CYCLASE DGCP"/>
    <property type="match status" value="1"/>
</dbReference>
<dbReference type="NCBIfam" id="TIGR00254">
    <property type="entry name" value="GGDEF"/>
    <property type="match status" value="1"/>
</dbReference>
<dbReference type="SMART" id="SM00052">
    <property type="entry name" value="EAL"/>
    <property type="match status" value="1"/>
</dbReference>
<evidence type="ECO:0000313" key="5">
    <source>
        <dbReference type="EMBL" id="KUR70298.1"/>
    </source>
</evidence>